<dbReference type="Proteomes" id="UP000066284">
    <property type="component" value="Chromosome 1"/>
</dbReference>
<dbReference type="KEGG" id="nio:NITINOP_0239"/>
<dbReference type="EC" id="1.2.7.3" evidence="1"/>
<proteinExistence type="predicted"/>
<keyword evidence="1" id="KW-0560">Oxidoreductase</keyword>
<keyword evidence="2" id="KW-1185">Reference proteome</keyword>
<evidence type="ECO:0000313" key="1">
    <source>
        <dbReference type="EMBL" id="CUQ65215.1"/>
    </source>
</evidence>
<evidence type="ECO:0000313" key="2">
    <source>
        <dbReference type="Proteomes" id="UP000066284"/>
    </source>
</evidence>
<dbReference type="GO" id="GO:0047553">
    <property type="term" value="F:2-oxoglutarate synthase activity"/>
    <property type="evidence" value="ECO:0007669"/>
    <property type="project" value="UniProtKB-EC"/>
</dbReference>
<protein>
    <submittedName>
        <fullName evidence="1">2-oxoglutarate:ferredoxin oxidoredutase delta subunit</fullName>
        <ecNumber evidence="1">1.2.7.3</ecNumber>
    </submittedName>
</protein>
<name>A0A0S4KN86_9BACT</name>
<dbReference type="SUPFAM" id="SSF52467">
    <property type="entry name" value="DHS-like NAD/FAD-binding domain"/>
    <property type="match status" value="1"/>
</dbReference>
<dbReference type="GO" id="GO:0019385">
    <property type="term" value="P:methanogenesis, from acetate"/>
    <property type="evidence" value="ECO:0007669"/>
    <property type="project" value="InterPro"/>
</dbReference>
<gene>
    <name evidence="1" type="primary">forD</name>
    <name evidence="1" type="ORF">NITINOP_0239</name>
</gene>
<dbReference type="AlphaFoldDB" id="A0A0S4KN86"/>
<dbReference type="InterPro" id="IPR029035">
    <property type="entry name" value="DHS-like_NAD/FAD-binding_dom"/>
</dbReference>
<dbReference type="STRING" id="1715989.NITINOP_0239"/>
<dbReference type="InterPro" id="IPR003704">
    <property type="entry name" value="CdhB"/>
</dbReference>
<sequence length="263" mass="28907">MRRERGETGVATTQDTRERIIVPGPAGFHPPSAAQLGVSLPDPGQGLFYGLLEPNEEVVIEEMARKMLTSQNPTIFPGPLILWAWNDHAVEKAKATLEIAAQIPEVMIIPMPDYRPKYPKIDPEEVINPNHPNLTIWGNKIEACIFVGVHCHYANLTLKMIRAGTNCCTMAICAEQGHEDAMLTIRDADTAKLRRVAQIFKRVREEMGIKLPENGENVRFTGTQSKVHDGKTHTNPLAFAPVPGGAGSAAMFGHSAEQMVREG</sequence>
<accession>A0A0S4KN86</accession>
<dbReference type="EMBL" id="LN885086">
    <property type="protein sequence ID" value="CUQ65215.1"/>
    <property type="molecule type" value="Genomic_DNA"/>
</dbReference>
<organism evidence="1 2">
    <name type="scientific">Candidatus Nitrospira inopinata</name>
    <dbReference type="NCBI Taxonomy" id="1715989"/>
    <lineage>
        <taxon>Bacteria</taxon>
        <taxon>Pseudomonadati</taxon>
        <taxon>Nitrospirota</taxon>
        <taxon>Nitrospiria</taxon>
        <taxon>Nitrospirales</taxon>
        <taxon>Nitrospiraceae</taxon>
        <taxon>Nitrospira</taxon>
    </lineage>
</organism>
<reference evidence="2" key="1">
    <citation type="submission" date="2015-09" db="EMBL/GenBank/DDBJ databases">
        <authorList>
            <person name="Daims H."/>
        </authorList>
    </citation>
    <scope>NUCLEOTIDE SEQUENCE [LARGE SCALE GENOMIC DNA]</scope>
</reference>
<dbReference type="Pfam" id="PF02552">
    <property type="entry name" value="CO_dh"/>
    <property type="match status" value="1"/>
</dbReference>